<evidence type="ECO:0000313" key="21">
    <source>
        <dbReference type="Proteomes" id="UP001501920"/>
    </source>
</evidence>
<evidence type="ECO:0000256" key="4">
    <source>
        <dbReference type="ARBA" id="ARBA00022475"/>
    </source>
</evidence>
<protein>
    <recommendedName>
        <fullName evidence="19">Ig-like domain-containing protein</fullName>
    </recommendedName>
</protein>
<feature type="domain" description="Ig-like" evidence="19">
    <location>
        <begin position="239"/>
        <end position="323"/>
    </location>
</feature>
<reference evidence="20" key="3">
    <citation type="submission" date="2025-09" db="UniProtKB">
        <authorList>
            <consortium name="Ensembl"/>
        </authorList>
    </citation>
    <scope>IDENTIFICATION</scope>
</reference>
<feature type="domain" description="Ig-like" evidence="19">
    <location>
        <begin position="131"/>
        <end position="233"/>
    </location>
</feature>
<evidence type="ECO:0000256" key="9">
    <source>
        <dbReference type="ARBA" id="ARBA00022989"/>
    </source>
</evidence>
<dbReference type="PROSITE" id="PS00290">
    <property type="entry name" value="IG_MHC"/>
    <property type="match status" value="1"/>
</dbReference>
<evidence type="ECO:0000313" key="20">
    <source>
        <dbReference type="Ensembl" id="ENSPNAP00000031315.1"/>
    </source>
</evidence>
<dbReference type="RefSeq" id="XP_017546847.1">
    <property type="nucleotide sequence ID" value="XM_017691358.2"/>
</dbReference>
<comment type="subcellular location">
    <subcellularLocation>
        <location evidence="1">Cell membrane</location>
        <topology evidence="1">Single-pass type I membrane protein</topology>
    </subcellularLocation>
    <subcellularLocation>
        <location evidence="3">Cell projection</location>
        <location evidence="3">Axon</location>
    </subcellularLocation>
    <subcellularLocation>
        <location evidence="2">Cell projection</location>
        <location evidence="2">Dendrite</location>
    </subcellularLocation>
</comment>
<keyword evidence="9 17" id="KW-1133">Transmembrane helix</keyword>
<evidence type="ECO:0000256" key="14">
    <source>
        <dbReference type="ARBA" id="ARBA00023273"/>
    </source>
</evidence>
<keyword evidence="6" id="KW-0677">Repeat</keyword>
<evidence type="ECO:0000256" key="18">
    <source>
        <dbReference type="SAM" id="SignalP"/>
    </source>
</evidence>
<dbReference type="InterPro" id="IPR003599">
    <property type="entry name" value="Ig_sub"/>
</dbReference>
<evidence type="ECO:0000256" key="2">
    <source>
        <dbReference type="ARBA" id="ARBA00004279"/>
    </source>
</evidence>
<feature type="domain" description="Ig-like" evidence="19">
    <location>
        <begin position="406"/>
        <end position="486"/>
    </location>
</feature>
<evidence type="ECO:0000256" key="5">
    <source>
        <dbReference type="ARBA" id="ARBA00022692"/>
    </source>
</evidence>
<dbReference type="PANTHER" id="PTHR11973:SF2">
    <property type="entry name" value="CD166 ANTIGEN"/>
    <property type="match status" value="1"/>
</dbReference>
<evidence type="ECO:0000256" key="1">
    <source>
        <dbReference type="ARBA" id="ARBA00004251"/>
    </source>
</evidence>
<dbReference type="OrthoDB" id="9945628at2759"/>
<organism evidence="20 21">
    <name type="scientific">Pygocentrus nattereri</name>
    <name type="common">Red-bellied piranha</name>
    <dbReference type="NCBI Taxonomy" id="42514"/>
    <lineage>
        <taxon>Eukaryota</taxon>
        <taxon>Metazoa</taxon>
        <taxon>Chordata</taxon>
        <taxon>Craniata</taxon>
        <taxon>Vertebrata</taxon>
        <taxon>Euteleostomi</taxon>
        <taxon>Actinopterygii</taxon>
        <taxon>Neopterygii</taxon>
        <taxon>Teleostei</taxon>
        <taxon>Ostariophysi</taxon>
        <taxon>Characiformes</taxon>
        <taxon>Characoidei</taxon>
        <taxon>Pygocentrus</taxon>
    </lineage>
</organism>
<dbReference type="CDD" id="cd00096">
    <property type="entry name" value="Ig"/>
    <property type="match status" value="1"/>
</dbReference>
<dbReference type="InterPro" id="IPR051116">
    <property type="entry name" value="Surface_Rcpt/Adhesion_Mol"/>
</dbReference>
<dbReference type="Gene3D" id="2.60.40.10">
    <property type="entry name" value="Immunoglobulins"/>
    <property type="match status" value="5"/>
</dbReference>
<dbReference type="InterPro" id="IPR013162">
    <property type="entry name" value="CD80_C2-set"/>
</dbReference>
<keyword evidence="18" id="KW-0732">Signal</keyword>
<evidence type="ECO:0000259" key="19">
    <source>
        <dbReference type="PROSITE" id="PS50835"/>
    </source>
</evidence>
<dbReference type="SMART" id="SM00409">
    <property type="entry name" value="IG"/>
    <property type="match status" value="4"/>
</dbReference>
<keyword evidence="8" id="KW-0130">Cell adhesion</keyword>
<feature type="chain" id="PRO_5017379063" description="Ig-like domain-containing protein" evidence="18">
    <location>
        <begin position="23"/>
        <end position="563"/>
    </location>
</feature>
<dbReference type="SUPFAM" id="SSF48726">
    <property type="entry name" value="Immunoglobulin"/>
    <property type="match status" value="4"/>
</dbReference>
<proteinExistence type="predicted"/>
<dbReference type="PANTHER" id="PTHR11973">
    <property type="entry name" value="CELL SURFACE GLYCOPROTEIN MUC18-RELATED"/>
    <property type="match status" value="1"/>
</dbReference>
<feature type="region of interest" description="Disordered" evidence="16">
    <location>
        <begin position="539"/>
        <end position="563"/>
    </location>
</feature>
<dbReference type="SMART" id="SM00408">
    <property type="entry name" value="IGc2"/>
    <property type="match status" value="2"/>
</dbReference>
<keyword evidence="5 17" id="KW-0812">Transmembrane</keyword>
<dbReference type="InterPro" id="IPR003006">
    <property type="entry name" value="Ig/MHC_CS"/>
</dbReference>
<keyword evidence="12" id="KW-1015">Disulfide bond</keyword>
<dbReference type="GeneID" id="108423791"/>
<dbReference type="Ensembl" id="ENSPNAT00000020187.2">
    <property type="protein sequence ID" value="ENSPNAP00000031315.1"/>
    <property type="gene ID" value="ENSPNAG00000018660.2"/>
</dbReference>
<keyword evidence="13" id="KW-0325">Glycoprotein</keyword>
<dbReference type="GO" id="GO:0030424">
    <property type="term" value="C:axon"/>
    <property type="evidence" value="ECO:0007669"/>
    <property type="project" value="UniProtKB-SubCell"/>
</dbReference>
<evidence type="ECO:0000256" key="6">
    <source>
        <dbReference type="ARBA" id="ARBA00022737"/>
    </source>
</evidence>
<keyword evidence="7" id="KW-0391">Immunity</keyword>
<feature type="transmembrane region" description="Helical" evidence="17">
    <location>
        <begin position="508"/>
        <end position="530"/>
    </location>
</feature>
<evidence type="ECO:0000256" key="7">
    <source>
        <dbReference type="ARBA" id="ARBA00022859"/>
    </source>
</evidence>
<dbReference type="Proteomes" id="UP001501920">
    <property type="component" value="Chromosome 18"/>
</dbReference>
<feature type="compositionally biased region" description="Basic and acidic residues" evidence="16">
    <location>
        <begin position="540"/>
        <end position="563"/>
    </location>
</feature>
<dbReference type="GO" id="GO:0007155">
    <property type="term" value="P:cell adhesion"/>
    <property type="evidence" value="ECO:0007669"/>
    <property type="project" value="UniProtKB-KW"/>
</dbReference>
<evidence type="ECO:0000256" key="16">
    <source>
        <dbReference type="SAM" id="MobiDB-lite"/>
    </source>
</evidence>
<keyword evidence="11 17" id="KW-0472">Membrane</keyword>
<dbReference type="GeneTree" id="ENSGT00940000156881"/>
<dbReference type="Pfam" id="PF08205">
    <property type="entry name" value="C2-set_2"/>
    <property type="match status" value="1"/>
</dbReference>
<dbReference type="GO" id="GO:0002250">
    <property type="term" value="P:adaptive immune response"/>
    <property type="evidence" value="ECO:0007669"/>
    <property type="project" value="UniProtKB-KW"/>
</dbReference>
<evidence type="ECO:0000256" key="3">
    <source>
        <dbReference type="ARBA" id="ARBA00004489"/>
    </source>
</evidence>
<reference evidence="20 21" key="1">
    <citation type="submission" date="2020-10" db="EMBL/GenBank/DDBJ databases">
        <title>Pygocentrus nattereri (red-bellied piranha) genome, fPygNat1, primary haplotype.</title>
        <authorList>
            <person name="Myers G."/>
            <person name="Meyer A."/>
            <person name="Karagic N."/>
            <person name="Pippel M."/>
            <person name="Winkler S."/>
            <person name="Tracey A."/>
            <person name="Wood J."/>
            <person name="Formenti G."/>
            <person name="Howe K."/>
            <person name="Fedrigo O."/>
            <person name="Jarvis E.D."/>
        </authorList>
    </citation>
    <scope>NUCLEOTIDE SEQUENCE [LARGE SCALE GENOMIC DNA]</scope>
</reference>
<dbReference type="GO" id="GO:0005886">
    <property type="term" value="C:plasma membrane"/>
    <property type="evidence" value="ECO:0007669"/>
    <property type="project" value="UniProtKB-SubCell"/>
</dbReference>
<dbReference type="InterPro" id="IPR036179">
    <property type="entry name" value="Ig-like_dom_sf"/>
</dbReference>
<evidence type="ECO:0000256" key="15">
    <source>
        <dbReference type="ARBA" id="ARBA00023319"/>
    </source>
</evidence>
<evidence type="ECO:0000256" key="11">
    <source>
        <dbReference type="ARBA" id="ARBA00023136"/>
    </source>
</evidence>
<dbReference type="Pfam" id="PF13927">
    <property type="entry name" value="Ig_3"/>
    <property type="match status" value="2"/>
</dbReference>
<evidence type="ECO:0000256" key="12">
    <source>
        <dbReference type="ARBA" id="ARBA00023157"/>
    </source>
</evidence>
<accession>A0A3B4E6C4</accession>
<evidence type="ECO:0000256" key="8">
    <source>
        <dbReference type="ARBA" id="ARBA00022889"/>
    </source>
</evidence>
<dbReference type="CTD" id="30194"/>
<dbReference type="AlphaFoldDB" id="A0A3B4E6C4"/>
<evidence type="ECO:0000256" key="17">
    <source>
        <dbReference type="SAM" id="Phobius"/>
    </source>
</evidence>
<keyword evidence="21" id="KW-1185">Reference proteome</keyword>
<keyword evidence="14" id="KW-0966">Cell projection</keyword>
<feature type="signal peptide" evidence="18">
    <location>
        <begin position="1"/>
        <end position="22"/>
    </location>
</feature>
<evidence type="ECO:0000256" key="13">
    <source>
        <dbReference type="ARBA" id="ARBA00023180"/>
    </source>
</evidence>
<dbReference type="InterPro" id="IPR007110">
    <property type="entry name" value="Ig-like_dom"/>
</dbReference>
<dbReference type="InterPro" id="IPR013783">
    <property type="entry name" value="Ig-like_fold"/>
</dbReference>
<keyword evidence="15" id="KW-0393">Immunoglobulin domain</keyword>
<dbReference type="PROSITE" id="PS50835">
    <property type="entry name" value="IG_LIKE"/>
    <property type="match status" value="4"/>
</dbReference>
<reference evidence="20" key="2">
    <citation type="submission" date="2025-08" db="UniProtKB">
        <authorList>
            <consortium name="Ensembl"/>
        </authorList>
    </citation>
    <scope>IDENTIFICATION</scope>
</reference>
<dbReference type="InterPro" id="IPR003598">
    <property type="entry name" value="Ig_sub2"/>
</dbReference>
<keyword evidence="4" id="KW-1003">Cell membrane</keyword>
<name>A0A3B4E6C4_PYGNA</name>
<evidence type="ECO:0000256" key="10">
    <source>
        <dbReference type="ARBA" id="ARBA00023130"/>
    </source>
</evidence>
<sequence length="563" mass="61261">MHAVVRFFGAFLAAAMLAPASGMQKVISQYGETIIVPCNNGDNKPSDLIFTKWKYTKDDGSSGDLLVKQAQKDDAKVSATDGYKDRINITDNSSLLITKATLGDQRVFTCMVVSINNLDEYPVEVEVRKRPSAPEIKNKASQLENDKLTPLGECVTADANPPAEIIWLKNNKTLLNDNKTVIITPNIATDPVTGLSSTKSSLQYTAGKQDMTSQFACLVRHVTGPDQVTAPVAFSIHYPTEKVSLQVVPASTVKEGDNVTLKCQADGNPPPTSLNFHIKGKKVAVTGSGVYTLSGVTRADSGEYKCSLPDNDKIEATATVTVTYLDLSLIPSGRVLKKYGESLEVKVEKNSSSEPTVTWTKNNSKLEKQPDFSKLTYGHAGMYVCEMSVAGIKRSASFHLVVEGIPVITRLTKQQSTDGKNKVLICEAEGSPQPNVQWSVNGTNSESSYVNGKATYRLTVVPTMNLTVTCQVANNLGLDSKTINVSSLIDDRRKEKQDLPEDEDKAKLIVGVVVGLLVAAAVVGIIYWLYMKRRQGSWKTGEKEMGTSEESKKLEENSHRPDV</sequence>
<dbReference type="GO" id="GO:0030425">
    <property type="term" value="C:dendrite"/>
    <property type="evidence" value="ECO:0007669"/>
    <property type="project" value="UniProtKB-SubCell"/>
</dbReference>
<feature type="domain" description="Ig-like" evidence="19">
    <location>
        <begin position="333"/>
        <end position="399"/>
    </location>
</feature>
<keyword evidence="10" id="KW-1064">Adaptive immunity</keyword>